<name>A0A1I4LQX9_9FIRM</name>
<dbReference type="STRING" id="29563.SAMN02983006_02383"/>
<dbReference type="OrthoDB" id="9770334at2"/>
<protein>
    <recommendedName>
        <fullName evidence="1">Major tropism determinant second domain-containing protein</fullName>
    </recommendedName>
</protein>
<dbReference type="Pfam" id="PF21916">
    <property type="entry name" value="mtd_2nd"/>
    <property type="match status" value="1"/>
</dbReference>
<dbReference type="InterPro" id="IPR054114">
    <property type="entry name" value="Mtd_2nd"/>
</dbReference>
<dbReference type="Gene3D" id="3.90.1580.10">
    <property type="entry name" value="paralog of FGE (formylglycine-generating enzyme)"/>
    <property type="match status" value="1"/>
</dbReference>
<evidence type="ECO:0000259" key="1">
    <source>
        <dbReference type="Pfam" id="PF21916"/>
    </source>
</evidence>
<dbReference type="EMBL" id="FOTI01000043">
    <property type="protein sequence ID" value="SFL93432.1"/>
    <property type="molecule type" value="Genomic_DNA"/>
</dbReference>
<dbReference type="InterPro" id="IPR042095">
    <property type="entry name" value="SUMF_sf"/>
</dbReference>
<proteinExistence type="predicted"/>
<dbReference type="SUPFAM" id="SSF141658">
    <property type="entry name" value="Bacteriophage trimeric proteins domain"/>
    <property type="match status" value="1"/>
</dbReference>
<dbReference type="RefSeq" id="WP_089862408.1">
    <property type="nucleotide sequence ID" value="NZ_FOTI01000043.1"/>
</dbReference>
<reference evidence="2 3" key="1">
    <citation type="submission" date="2016-10" db="EMBL/GenBank/DDBJ databases">
        <authorList>
            <person name="de Groot N.N."/>
        </authorList>
    </citation>
    <scope>NUCLEOTIDE SEQUENCE [LARGE SCALE GENOMIC DNA]</scope>
    <source>
        <strain evidence="2 3">ATCC 51327</strain>
    </source>
</reference>
<dbReference type="Gene3D" id="2.80.20.10">
    <property type="entry name" value="Tail fiber receptor-binding protein"/>
    <property type="match status" value="1"/>
</dbReference>
<organism evidence="2 3">
    <name type="scientific">Halanaerobium salsuginis</name>
    <dbReference type="NCBI Taxonomy" id="29563"/>
    <lineage>
        <taxon>Bacteria</taxon>
        <taxon>Bacillati</taxon>
        <taxon>Bacillota</taxon>
        <taxon>Clostridia</taxon>
        <taxon>Halanaerobiales</taxon>
        <taxon>Halanaerobiaceae</taxon>
        <taxon>Halanaerobium</taxon>
    </lineage>
</organism>
<evidence type="ECO:0000313" key="3">
    <source>
        <dbReference type="Proteomes" id="UP000199006"/>
    </source>
</evidence>
<sequence length="345" mass="37725">MLSFVGADTPSFIDIKGKIEKSADDEITVPPLALRIDRQNLKKETDTILTAADSDGSFVSFALGENYYIYALQPSADAEPDFVISINSTYPDGYTENNSRKIGGFHYGRIRTNAQRYDDTASIAVNILPNSVWSLNYRPACDPTGMVKVSNFWADIYIASEGSGTWPETELVSEYNATPVSGTEGYNDYDFIRGLANVNKRKLTRQEWLMAAYGSPEGHENDNNAAWSSSSNSGRTSTGTVEQAVSCYNLVDCAGNLWERLDEYTYRNTGSTSFDWYDVLNAGKDSSHQHGEAYMQNNVAIIGLLAGGDFINGGLCGARAGDSSNYPWNVSTRIGVRGACAHQST</sequence>
<feature type="domain" description="Major tropism determinant second" evidence="1">
    <location>
        <begin position="41"/>
        <end position="133"/>
    </location>
</feature>
<dbReference type="Proteomes" id="UP000199006">
    <property type="component" value="Unassembled WGS sequence"/>
</dbReference>
<dbReference type="AlphaFoldDB" id="A0A1I4LQX9"/>
<gene>
    <name evidence="2" type="ORF">SAMN02983006_02383</name>
</gene>
<dbReference type="InterPro" id="IPR016187">
    <property type="entry name" value="CTDL_fold"/>
</dbReference>
<accession>A0A1I4LQX9</accession>
<dbReference type="SUPFAM" id="SSF56436">
    <property type="entry name" value="C-type lectin-like"/>
    <property type="match status" value="1"/>
</dbReference>
<evidence type="ECO:0000313" key="2">
    <source>
        <dbReference type="EMBL" id="SFL93432.1"/>
    </source>
</evidence>
<keyword evidence="3" id="KW-1185">Reference proteome</keyword>